<protein>
    <submittedName>
        <fullName evidence="2">Uncharacterized protein</fullName>
    </submittedName>
</protein>
<evidence type="ECO:0000256" key="1">
    <source>
        <dbReference type="SAM" id="Phobius"/>
    </source>
</evidence>
<evidence type="ECO:0000313" key="2">
    <source>
        <dbReference type="EMBL" id="QSS50713.1"/>
    </source>
</evidence>
<organism evidence="2 3">
    <name type="scientific">Ajellomyces capsulatus (strain H88)</name>
    <name type="common">Darling's disease fungus</name>
    <name type="synonym">Histoplasma capsulatum</name>
    <dbReference type="NCBI Taxonomy" id="544711"/>
    <lineage>
        <taxon>Eukaryota</taxon>
        <taxon>Fungi</taxon>
        <taxon>Dikarya</taxon>
        <taxon>Ascomycota</taxon>
        <taxon>Pezizomycotina</taxon>
        <taxon>Eurotiomycetes</taxon>
        <taxon>Eurotiomycetidae</taxon>
        <taxon>Onygenales</taxon>
        <taxon>Ajellomycetaceae</taxon>
        <taxon>Histoplasma</taxon>
    </lineage>
</organism>
<reference evidence="2" key="1">
    <citation type="submission" date="2021-01" db="EMBL/GenBank/DDBJ databases">
        <title>Chromosome-level genome assembly of a human fungal pathogen reveals clustering of transcriptionally co-regulated genes.</title>
        <authorList>
            <person name="Voorhies M."/>
            <person name="Cohen S."/>
            <person name="Shea T.P."/>
            <person name="Petrus S."/>
            <person name="Munoz J.F."/>
            <person name="Poplawski S."/>
            <person name="Goldman W.E."/>
            <person name="Michael T."/>
            <person name="Cuomo C.A."/>
            <person name="Sil A."/>
            <person name="Beyhan S."/>
        </authorList>
    </citation>
    <scope>NUCLEOTIDE SEQUENCE</scope>
    <source>
        <strain evidence="2">H88</strain>
    </source>
</reference>
<gene>
    <name evidence="2" type="ORF">I7I53_11506</name>
</gene>
<dbReference type="Proteomes" id="UP000663419">
    <property type="component" value="Chromosome 1"/>
</dbReference>
<dbReference type="PROSITE" id="PS51257">
    <property type="entry name" value="PROKAR_LIPOPROTEIN"/>
    <property type="match status" value="1"/>
</dbReference>
<name>A0A8A1LDJ4_AJEC8</name>
<dbReference type="EMBL" id="CP069102">
    <property type="protein sequence ID" value="QSS50713.1"/>
    <property type="molecule type" value="Genomic_DNA"/>
</dbReference>
<keyword evidence="1" id="KW-1133">Transmembrane helix</keyword>
<dbReference type="AlphaFoldDB" id="A0A8A1LDJ4"/>
<proteinExistence type="predicted"/>
<feature type="transmembrane region" description="Helical" evidence="1">
    <location>
        <begin position="6"/>
        <end position="25"/>
    </location>
</feature>
<keyword evidence="1" id="KW-0812">Transmembrane</keyword>
<sequence>MAQRLGLVLGLGLACYAPLSIYLCIYPRRCGGMGWDVCRETDPPPPPPAGTFIPCTSSVAYIDCIALRCVRFSHRRRRCRRVMAAPRAPGNNYDVLSIGLQWKYCGSDGRTGGIGYDTM</sequence>
<keyword evidence="1" id="KW-0472">Membrane</keyword>
<accession>A0A8A1LDJ4</accession>
<evidence type="ECO:0000313" key="3">
    <source>
        <dbReference type="Proteomes" id="UP000663419"/>
    </source>
</evidence>
<dbReference type="VEuPathDB" id="FungiDB:I7I53_11506"/>